<evidence type="ECO:0000313" key="5">
    <source>
        <dbReference type="EMBL" id="PMD51273.1"/>
    </source>
</evidence>
<keyword evidence="5" id="KW-0378">Hydrolase</keyword>
<dbReference type="GO" id="GO:0005975">
    <property type="term" value="P:carbohydrate metabolic process"/>
    <property type="evidence" value="ECO:0007669"/>
    <property type="project" value="InterPro"/>
</dbReference>
<feature type="domain" description="Alpha fucosidase A-like C-terminal" evidence="3">
    <location>
        <begin position="707"/>
        <end position="793"/>
    </location>
</feature>
<proteinExistence type="predicted"/>
<evidence type="ECO:0000259" key="2">
    <source>
        <dbReference type="Pfam" id="PF14498"/>
    </source>
</evidence>
<feature type="signal peptide" evidence="1">
    <location>
        <begin position="1"/>
        <end position="26"/>
    </location>
</feature>
<name>A0A2J6SKK2_9HELO</name>
<dbReference type="SUPFAM" id="SSF48208">
    <property type="entry name" value="Six-hairpin glycosidases"/>
    <property type="match status" value="1"/>
</dbReference>
<gene>
    <name evidence="5" type="ORF">K444DRAFT_601557</name>
</gene>
<dbReference type="InterPro" id="IPR049053">
    <property type="entry name" value="AFCA-like_C"/>
</dbReference>
<dbReference type="InParanoid" id="A0A2J6SKK2"/>
<feature type="domain" description="Glycosyl hydrolase family 95 catalytic" evidence="4">
    <location>
        <begin position="293"/>
        <end position="705"/>
    </location>
</feature>
<dbReference type="Gene3D" id="1.50.10.10">
    <property type="match status" value="1"/>
</dbReference>
<dbReference type="Pfam" id="PF14498">
    <property type="entry name" value="Glyco_hyd_65N_2"/>
    <property type="match status" value="1"/>
</dbReference>
<keyword evidence="6" id="KW-1185">Reference proteome</keyword>
<protein>
    <submittedName>
        <fullName evidence="5">Glycoside hydrolase family 95 protein</fullName>
    </submittedName>
</protein>
<keyword evidence="1" id="KW-0732">Signal</keyword>
<evidence type="ECO:0000259" key="4">
    <source>
        <dbReference type="Pfam" id="PF22124"/>
    </source>
</evidence>
<dbReference type="RefSeq" id="XP_024728177.1">
    <property type="nucleotide sequence ID" value="XM_024878688.1"/>
</dbReference>
<dbReference type="InterPro" id="IPR016518">
    <property type="entry name" value="Alpha-L-fucosidase"/>
</dbReference>
<evidence type="ECO:0000259" key="3">
    <source>
        <dbReference type="Pfam" id="PF21307"/>
    </source>
</evidence>
<organism evidence="5 6">
    <name type="scientific">Hyaloscypha bicolor E</name>
    <dbReference type="NCBI Taxonomy" id="1095630"/>
    <lineage>
        <taxon>Eukaryota</taxon>
        <taxon>Fungi</taxon>
        <taxon>Dikarya</taxon>
        <taxon>Ascomycota</taxon>
        <taxon>Pezizomycotina</taxon>
        <taxon>Leotiomycetes</taxon>
        <taxon>Helotiales</taxon>
        <taxon>Hyaloscyphaceae</taxon>
        <taxon>Hyaloscypha</taxon>
        <taxon>Hyaloscypha bicolor</taxon>
    </lineage>
</organism>
<dbReference type="PANTHER" id="PTHR31084">
    <property type="entry name" value="ALPHA-L-FUCOSIDASE 2"/>
    <property type="match status" value="1"/>
</dbReference>
<dbReference type="InterPro" id="IPR012341">
    <property type="entry name" value="6hp_glycosidase-like_sf"/>
</dbReference>
<dbReference type="Pfam" id="PF22124">
    <property type="entry name" value="Glyco_hydro_95_cat"/>
    <property type="match status" value="1"/>
</dbReference>
<dbReference type="EMBL" id="KZ613912">
    <property type="protein sequence ID" value="PMD51273.1"/>
    <property type="molecule type" value="Genomic_DNA"/>
</dbReference>
<reference evidence="5 6" key="1">
    <citation type="submission" date="2016-04" db="EMBL/GenBank/DDBJ databases">
        <title>A degradative enzymes factory behind the ericoid mycorrhizal symbiosis.</title>
        <authorList>
            <consortium name="DOE Joint Genome Institute"/>
            <person name="Martino E."/>
            <person name="Morin E."/>
            <person name="Grelet G."/>
            <person name="Kuo A."/>
            <person name="Kohler A."/>
            <person name="Daghino S."/>
            <person name="Barry K."/>
            <person name="Choi C."/>
            <person name="Cichocki N."/>
            <person name="Clum A."/>
            <person name="Copeland A."/>
            <person name="Hainaut M."/>
            <person name="Haridas S."/>
            <person name="Labutti K."/>
            <person name="Lindquist E."/>
            <person name="Lipzen A."/>
            <person name="Khouja H.-R."/>
            <person name="Murat C."/>
            <person name="Ohm R."/>
            <person name="Olson A."/>
            <person name="Spatafora J."/>
            <person name="Veneault-Fourrey C."/>
            <person name="Henrissat B."/>
            <person name="Grigoriev I."/>
            <person name="Martin F."/>
            <person name="Perotto S."/>
        </authorList>
    </citation>
    <scope>NUCLEOTIDE SEQUENCE [LARGE SCALE GENOMIC DNA]</scope>
    <source>
        <strain evidence="5 6">E</strain>
    </source>
</reference>
<dbReference type="PIRSF" id="PIRSF007663">
    <property type="entry name" value="UCP007663"/>
    <property type="match status" value="1"/>
</dbReference>
<accession>A0A2J6SKK2</accession>
<dbReference type="OrthoDB" id="2848340at2759"/>
<dbReference type="GeneID" id="36586765"/>
<dbReference type="GO" id="GO:0004560">
    <property type="term" value="F:alpha-L-fucosidase activity"/>
    <property type="evidence" value="ECO:0007669"/>
    <property type="project" value="InterPro"/>
</dbReference>
<dbReference type="Proteomes" id="UP000235371">
    <property type="component" value="Unassembled WGS sequence"/>
</dbReference>
<dbReference type="InterPro" id="IPR054363">
    <property type="entry name" value="GH95_cat"/>
</dbReference>
<dbReference type="InterPro" id="IPR027414">
    <property type="entry name" value="GH95_N_dom"/>
</dbReference>
<dbReference type="InterPro" id="IPR008928">
    <property type="entry name" value="6-hairpin_glycosidase_sf"/>
</dbReference>
<dbReference type="PANTHER" id="PTHR31084:SF0">
    <property type="entry name" value="ALPHA-L-FUCOSIDASE 2"/>
    <property type="match status" value="1"/>
</dbReference>
<dbReference type="AlphaFoldDB" id="A0A2J6SKK2"/>
<feature type="chain" id="PRO_5014410362" evidence="1">
    <location>
        <begin position="27"/>
        <end position="795"/>
    </location>
</feature>
<evidence type="ECO:0000313" key="6">
    <source>
        <dbReference type="Proteomes" id="UP000235371"/>
    </source>
</evidence>
<evidence type="ECO:0000256" key="1">
    <source>
        <dbReference type="SAM" id="SignalP"/>
    </source>
</evidence>
<sequence length="795" mass="85595">MDARIFLRAAAAASLLLLCFVEYASAKTFASTLLWYKTPAGIFNEGLPIGNGRLGANVYGSISKEQIALNEDSFWSGGFRDRVSSTALPAFPTVVKTLEGGDLKAADNLWNSNMTGNPTWEQCFQPASTMFVDFGHNASLAQNYNRSLDLLTSVNTVTYSIGSVQYTRQAIANNPMDALGFRYQANSTGSLNFTLSFTRGQALRSVNANASTRTITLRGGGTLDKTLEFTAKLKLVTQTGTVTASSDGTSLVVNGATDVQVYFDGEGAFRYSSPATWEAVIDNKLNAAVTAGWNSFYQQAITDYSALASRVVLDLGNSGSNGEVETRARVANWKKNNHLSTDPELLTLLYNYGRFALISSSRPGSLPANLQGVWNDQFYPSWSSKYTLNINLEMNYWPAEVTNLPETHLPLFDFMKSMQTRGQGVAKSMYGANGWVCHHNADIWGDCAPVDSNTYWSANTMGGAWVSLHLIEHYRFSGNNTFATNIALPILSDSLSFFYDFLILNDRGYYVTSYGASPENAYLVPNGYPSNGSVVGIDQGTAHDRQVLYELFKGFIELSQATGSTAGVAKAQQYLSKIEPPNIGTTGYILEWSKEFTENEPGHRHLSHLLAVYPGAQISPLLNQTLANAALGSLNHRLSSGGGNMGWSRVWAVAIYARLFQGDLAASSITNLLTNYISSNLFDLNGGVFQIDGNLGIVGAVCEMLLQSHAGVVHLAPSLPTTTLPTGSVTGLVARGGFAVDVAWSNNAFSSATIKSSRGGTLALGVAGGISFKVNGAAYTTPFNTVAGQTYQITL</sequence>
<dbReference type="Pfam" id="PF21307">
    <property type="entry name" value="Glyco_hydro_95_C"/>
    <property type="match status" value="1"/>
</dbReference>
<feature type="domain" description="Glycosyl hydrolase family 95 N-terminal" evidence="2">
    <location>
        <begin position="34"/>
        <end position="270"/>
    </location>
</feature>